<keyword evidence="3" id="KW-1185">Reference proteome</keyword>
<evidence type="ECO:0000313" key="3">
    <source>
        <dbReference type="Proteomes" id="UP000280298"/>
    </source>
</evidence>
<protein>
    <submittedName>
        <fullName evidence="2">Uncharacterized protein</fullName>
    </submittedName>
</protein>
<accession>A0A3S9M292</accession>
<feature type="compositionally biased region" description="Low complexity" evidence="1">
    <location>
        <begin position="17"/>
        <end position="33"/>
    </location>
</feature>
<dbReference type="KEGG" id="scya:EJ357_07460"/>
<dbReference type="EMBL" id="CP034539">
    <property type="protein sequence ID" value="AZQ33309.1"/>
    <property type="molecule type" value="Genomic_DNA"/>
</dbReference>
<proteinExistence type="predicted"/>
<organism evidence="2 3">
    <name type="scientific">Streptomyces cyaneochromogenes</name>
    <dbReference type="NCBI Taxonomy" id="2496836"/>
    <lineage>
        <taxon>Bacteria</taxon>
        <taxon>Bacillati</taxon>
        <taxon>Actinomycetota</taxon>
        <taxon>Actinomycetes</taxon>
        <taxon>Kitasatosporales</taxon>
        <taxon>Streptomycetaceae</taxon>
        <taxon>Streptomyces</taxon>
    </lineage>
</organism>
<dbReference type="AlphaFoldDB" id="A0A3S9M292"/>
<name>A0A3S9M292_9ACTN</name>
<evidence type="ECO:0000256" key="1">
    <source>
        <dbReference type="SAM" id="MobiDB-lite"/>
    </source>
</evidence>
<feature type="region of interest" description="Disordered" evidence="1">
    <location>
        <begin position="1"/>
        <end position="48"/>
    </location>
</feature>
<dbReference type="Proteomes" id="UP000280298">
    <property type="component" value="Chromosome"/>
</dbReference>
<sequence>MSNPASSRRLPYGRIPARGSAGATGRGTTVVGRHSLPDQYGAGVAAPRRRGQASCRRLSGRGRGDVHALEPTERLAALRGECTRCDRGERG</sequence>
<gene>
    <name evidence="2" type="ORF">EJ357_07460</name>
</gene>
<evidence type="ECO:0000313" key="2">
    <source>
        <dbReference type="EMBL" id="AZQ33309.1"/>
    </source>
</evidence>
<reference evidence="2 3" key="1">
    <citation type="journal article" date="2019" name="Int. J. Syst. Evol. Microbiol.">
        <title>Streptomyces cyaneochromogenes sp. nov., a blue pigment-producing actinomycete from manganese-contaminated soil.</title>
        <authorList>
            <person name="Tang X."/>
            <person name="Zhao J."/>
            <person name="Li K."/>
            <person name="Chen Z."/>
            <person name="Sun Y."/>
            <person name="Gao J."/>
        </authorList>
    </citation>
    <scope>NUCLEOTIDE SEQUENCE [LARGE SCALE GENOMIC DNA]</scope>
    <source>
        <strain evidence="2 3">MK-45</strain>
    </source>
</reference>